<reference evidence="6 7" key="1">
    <citation type="submission" date="2019-07" db="EMBL/GenBank/DDBJ databases">
        <title>Finished genome of Venturia effusa.</title>
        <authorList>
            <person name="Young C.A."/>
            <person name="Cox M.P."/>
            <person name="Ganley A.R.D."/>
            <person name="David W.J."/>
        </authorList>
    </citation>
    <scope>NUCLEOTIDE SEQUENCE [LARGE SCALE GENOMIC DNA]</scope>
    <source>
        <strain evidence="7">albino</strain>
    </source>
</reference>
<evidence type="ECO:0000256" key="1">
    <source>
        <dbReference type="ARBA" id="ARBA00009183"/>
    </source>
</evidence>
<evidence type="ECO:0008006" key="8">
    <source>
        <dbReference type="Google" id="ProtNLM"/>
    </source>
</evidence>
<dbReference type="Proteomes" id="UP000316270">
    <property type="component" value="Chromosome 2"/>
</dbReference>
<dbReference type="PANTHER" id="PTHR23023">
    <property type="entry name" value="DIMETHYLANILINE MONOOXYGENASE"/>
    <property type="match status" value="1"/>
</dbReference>
<dbReference type="EMBL" id="CP042186">
    <property type="protein sequence ID" value="QDS68781.1"/>
    <property type="molecule type" value="Genomic_DNA"/>
</dbReference>
<protein>
    <recommendedName>
        <fullName evidence="8">FAD/NAD(P)-binding domain-containing protein</fullName>
    </recommendedName>
</protein>
<gene>
    <name evidence="6" type="ORF">FKW77_005654</name>
</gene>
<comment type="similarity">
    <text evidence="1">Belongs to the FMO family.</text>
</comment>
<dbReference type="Gene3D" id="3.50.50.60">
    <property type="entry name" value="FAD/NAD(P)-binding domain"/>
    <property type="match status" value="1"/>
</dbReference>
<keyword evidence="2" id="KW-0285">Flavoprotein</keyword>
<keyword evidence="7" id="KW-1185">Reference proteome</keyword>
<sequence>MAKRVAVIGAGPTGLMALKNLREDGFNVTGFESRPYVGGLWKHSTDESISAAANTVFNSSIYRSAASDFPFPEDADDFPTSKQMYNYLESYCDHFGLRKNIKLSTRVVGIQRDEKEWVIDVETASESGSTTRSERFDKVVVATGSFTKPKYPKIEGLGLLEGPKIHSINFHDATQFQGKNVLLVGLHATAQDVTAALHERASKVYISHRTGLVMLPRYEPDGATFDQAQTLNLTFAIVFMSTWVPTLMNMMFDIILRSMSAKAYPNIPASWGFSPAPSTLVTNPLIADVIYPFLESGFAEPVPQICKIVGPKAVELSNGRVLEDVDAIIYCTGYDFAVPMLSKEFDPYPIVGDVPNLYRGMIPLHPDPSVRDSLAFLGHAAIPFPGLLQFELQGMAVSQLWQGLSKIPPLDEMKRWHEGWIKWRSDIMAKQRMKSTFYTAMVPFGDHLSWLDKIAGTGIFDNFGWFKIRAWAFWWNDRELYRLCKSGLFTPVIWRLFDLGKRKPLEWSKARAMVFSENERARKQVQTRLAATKKNV</sequence>
<dbReference type="InterPro" id="IPR020946">
    <property type="entry name" value="Flavin_mOase-like"/>
</dbReference>
<evidence type="ECO:0000256" key="2">
    <source>
        <dbReference type="ARBA" id="ARBA00022630"/>
    </source>
</evidence>
<dbReference type="GO" id="GO:0050661">
    <property type="term" value="F:NADP binding"/>
    <property type="evidence" value="ECO:0007669"/>
    <property type="project" value="InterPro"/>
</dbReference>
<dbReference type="GO" id="GO:0004499">
    <property type="term" value="F:N,N-dimethylaniline monooxygenase activity"/>
    <property type="evidence" value="ECO:0007669"/>
    <property type="project" value="InterPro"/>
</dbReference>
<dbReference type="SUPFAM" id="SSF51905">
    <property type="entry name" value="FAD/NAD(P)-binding domain"/>
    <property type="match status" value="2"/>
</dbReference>
<evidence type="ECO:0000313" key="6">
    <source>
        <dbReference type="EMBL" id="QDS68781.1"/>
    </source>
</evidence>
<keyword evidence="3" id="KW-0274">FAD</keyword>
<dbReference type="OrthoDB" id="66881at2759"/>
<dbReference type="GO" id="GO:0050660">
    <property type="term" value="F:flavin adenine dinucleotide binding"/>
    <property type="evidence" value="ECO:0007669"/>
    <property type="project" value="InterPro"/>
</dbReference>
<organism evidence="6 7">
    <name type="scientific">Venturia effusa</name>
    <dbReference type="NCBI Taxonomy" id="50376"/>
    <lineage>
        <taxon>Eukaryota</taxon>
        <taxon>Fungi</taxon>
        <taxon>Dikarya</taxon>
        <taxon>Ascomycota</taxon>
        <taxon>Pezizomycotina</taxon>
        <taxon>Dothideomycetes</taxon>
        <taxon>Pleosporomycetidae</taxon>
        <taxon>Venturiales</taxon>
        <taxon>Venturiaceae</taxon>
        <taxon>Venturia</taxon>
    </lineage>
</organism>
<proteinExistence type="inferred from homology"/>
<dbReference type="PRINTS" id="PR00370">
    <property type="entry name" value="FMOXYGENASE"/>
</dbReference>
<accession>A0A517KZH1</accession>
<dbReference type="STRING" id="50376.A0A517KZH1"/>
<dbReference type="InterPro" id="IPR050346">
    <property type="entry name" value="FMO-like"/>
</dbReference>
<dbReference type="PIRSF" id="PIRSF000332">
    <property type="entry name" value="FMO"/>
    <property type="match status" value="1"/>
</dbReference>
<evidence type="ECO:0000256" key="3">
    <source>
        <dbReference type="ARBA" id="ARBA00022827"/>
    </source>
</evidence>
<keyword evidence="4" id="KW-0521">NADP</keyword>
<dbReference type="InterPro" id="IPR000960">
    <property type="entry name" value="Flavin_mOase"/>
</dbReference>
<name>A0A517KZH1_9PEZI</name>
<dbReference type="Pfam" id="PF00743">
    <property type="entry name" value="FMO-like"/>
    <property type="match status" value="1"/>
</dbReference>
<evidence type="ECO:0000313" key="7">
    <source>
        <dbReference type="Proteomes" id="UP000316270"/>
    </source>
</evidence>
<evidence type="ECO:0000256" key="5">
    <source>
        <dbReference type="ARBA" id="ARBA00023002"/>
    </source>
</evidence>
<dbReference type="InterPro" id="IPR036188">
    <property type="entry name" value="FAD/NAD-bd_sf"/>
</dbReference>
<dbReference type="AlphaFoldDB" id="A0A517KZH1"/>
<keyword evidence="5" id="KW-0560">Oxidoreductase</keyword>
<evidence type="ECO:0000256" key="4">
    <source>
        <dbReference type="ARBA" id="ARBA00022857"/>
    </source>
</evidence>